<dbReference type="STRING" id="319970.RV00_GL000302"/>
<dbReference type="OrthoDB" id="2067664at2"/>
<dbReference type="Proteomes" id="UP000183700">
    <property type="component" value="Unassembled WGS sequence"/>
</dbReference>
<evidence type="ECO:0000313" key="3">
    <source>
        <dbReference type="EMBL" id="OJG37345.1"/>
    </source>
</evidence>
<sequence length="433" mass="51176">MNNQEIKILRKRLQLTQQQFAEKLNWSKSYLSMIETGKRAITKKSTEKIRKTFHLDGGILPMEAKIDFLRVRFKIHSPSQVIEKILQMNPDVFIYKNYGFNHYTESYCFSDIFVFSNPENLDMGVMIELRGQGCREYELVLEEQEETWTTFFWRLYQSNIFGEGLIIDTKITRIDLALDEHLSLLYPNYDLFELKEKVEQGLVDTTFRNFDFTGGIVVKSGQRLNKGLSLYFGSRQSPFYLNFYQKDYELAKKEEISVEMARQKYGIKNRYEIRLADEKAYLFVEYLLSTGETIEWIVKELIDTAIKVYDCDSNGLRTHYSQNWRMVIESMQELRLTMKGEKPNYDKALRWLSNYLAPTLKKIWIMDQTFGKNELMSRIQQAELKEKDQEELAKLTTTIKELLIQEETRTTTPSSVTVTQDEVEQLLAQFLFN</sequence>
<dbReference type="GO" id="GO:0003677">
    <property type="term" value="F:DNA binding"/>
    <property type="evidence" value="ECO:0007669"/>
    <property type="project" value="InterPro"/>
</dbReference>
<dbReference type="InterPro" id="IPR001387">
    <property type="entry name" value="Cro/C1-type_HTH"/>
</dbReference>
<feature type="coiled-coil region" evidence="1">
    <location>
        <begin position="372"/>
        <end position="405"/>
    </location>
</feature>
<dbReference type="Pfam" id="PF02486">
    <property type="entry name" value="Rep_trans"/>
    <property type="match status" value="1"/>
</dbReference>
<feature type="domain" description="HTH cro/C1-type" evidence="2">
    <location>
        <begin position="6"/>
        <end position="60"/>
    </location>
</feature>
<dbReference type="AlphaFoldDB" id="A0A1L8SZ85"/>
<dbReference type="CDD" id="cd00093">
    <property type="entry name" value="HTH_XRE"/>
    <property type="match status" value="1"/>
</dbReference>
<comment type="caution">
    <text evidence="3">The sequence shown here is derived from an EMBL/GenBank/DDBJ whole genome shotgun (WGS) entry which is preliminary data.</text>
</comment>
<evidence type="ECO:0000313" key="4">
    <source>
        <dbReference type="Proteomes" id="UP000183700"/>
    </source>
</evidence>
<dbReference type="Gene3D" id="1.10.260.40">
    <property type="entry name" value="lambda repressor-like DNA-binding domains"/>
    <property type="match status" value="1"/>
</dbReference>
<keyword evidence="1" id="KW-0175">Coiled coil</keyword>
<dbReference type="EMBL" id="JXKM01000001">
    <property type="protein sequence ID" value="OJG37345.1"/>
    <property type="molecule type" value="Genomic_DNA"/>
</dbReference>
<name>A0A1L8SZ85_9ENTE</name>
<dbReference type="Pfam" id="PF01381">
    <property type="entry name" value="HTH_3"/>
    <property type="match status" value="1"/>
</dbReference>
<gene>
    <name evidence="3" type="ORF">RV00_GL000302</name>
</gene>
<dbReference type="InterPro" id="IPR040819">
    <property type="entry name" value="Rol_Rep_N"/>
</dbReference>
<dbReference type="SUPFAM" id="SSF47413">
    <property type="entry name" value="lambda repressor-like DNA-binding domains"/>
    <property type="match status" value="1"/>
</dbReference>
<protein>
    <recommendedName>
        <fullName evidence="2">HTH cro/C1-type domain-containing protein</fullName>
    </recommendedName>
</protein>
<dbReference type="InterPro" id="IPR003491">
    <property type="entry name" value="REP-like_C"/>
</dbReference>
<evidence type="ECO:0000256" key="1">
    <source>
        <dbReference type="SAM" id="Coils"/>
    </source>
</evidence>
<evidence type="ECO:0000259" key="2">
    <source>
        <dbReference type="PROSITE" id="PS50943"/>
    </source>
</evidence>
<accession>A0A1L8SZ85</accession>
<dbReference type="InterPro" id="IPR010982">
    <property type="entry name" value="Lambda_DNA-bd_dom_sf"/>
</dbReference>
<dbReference type="SMART" id="SM00530">
    <property type="entry name" value="HTH_XRE"/>
    <property type="match status" value="1"/>
</dbReference>
<dbReference type="PROSITE" id="PS50943">
    <property type="entry name" value="HTH_CROC1"/>
    <property type="match status" value="1"/>
</dbReference>
<organism evidence="3 4">
    <name type="scientific">Enterococcus devriesei</name>
    <dbReference type="NCBI Taxonomy" id="319970"/>
    <lineage>
        <taxon>Bacteria</taxon>
        <taxon>Bacillati</taxon>
        <taxon>Bacillota</taxon>
        <taxon>Bacilli</taxon>
        <taxon>Lactobacillales</taxon>
        <taxon>Enterococcaceae</taxon>
        <taxon>Enterococcus</taxon>
    </lineage>
</organism>
<proteinExistence type="predicted"/>
<keyword evidence="4" id="KW-1185">Reference proteome</keyword>
<dbReference type="Pfam" id="PF18106">
    <property type="entry name" value="Rol_Rep_N"/>
    <property type="match status" value="1"/>
</dbReference>
<reference evidence="3 4" key="1">
    <citation type="submission" date="2014-12" db="EMBL/GenBank/DDBJ databases">
        <title>Draft genome sequences of 29 type strains of Enterococci.</title>
        <authorList>
            <person name="Zhong Z."/>
            <person name="Sun Z."/>
            <person name="Liu W."/>
            <person name="Zhang W."/>
            <person name="Zhang H."/>
        </authorList>
    </citation>
    <scope>NUCLEOTIDE SEQUENCE [LARGE SCALE GENOMIC DNA]</scope>
    <source>
        <strain evidence="3 4">DSM 22802</strain>
    </source>
</reference>
<dbReference type="RefSeq" id="WP_071860839.1">
    <property type="nucleotide sequence ID" value="NZ_JBHLVS010000018.1"/>
</dbReference>